<dbReference type="AlphaFoldDB" id="A0A7U4JRX5"/>
<organism evidence="1 2">
    <name type="scientific">Clostridium sporogenes</name>
    <dbReference type="NCBI Taxonomy" id="1509"/>
    <lineage>
        <taxon>Bacteria</taxon>
        <taxon>Bacillati</taxon>
        <taxon>Bacillota</taxon>
        <taxon>Clostridia</taxon>
        <taxon>Eubacteriales</taxon>
        <taxon>Clostridiaceae</taxon>
        <taxon>Clostridium</taxon>
    </lineage>
</organism>
<dbReference type="Proteomes" id="UP000033052">
    <property type="component" value="Chromosome"/>
</dbReference>
<accession>A0A7U4JRX5</accession>
<sequence length="80" mass="9201">MIIVHIVLTFMNREGKSDFQINDDMKICDALKIIKVNSDFRVGEICKFIYSTRKQENISTNYTFKEAGIFSGDCLKVEGE</sequence>
<name>A0A7U4JRX5_CLOSG</name>
<gene>
    <name evidence="1" type="ORF">CLSPO_c35120</name>
</gene>
<dbReference type="KEGG" id="cld:CLSPO_c35120"/>
<proteinExistence type="predicted"/>
<protein>
    <submittedName>
        <fullName evidence="1">Uncharacterized protein</fullName>
    </submittedName>
</protein>
<dbReference type="EMBL" id="CP009225">
    <property type="protein sequence ID" value="AKC64202.1"/>
    <property type="molecule type" value="Genomic_DNA"/>
</dbReference>
<reference evidence="1 2" key="1">
    <citation type="journal article" date="2015" name="PLoS ONE">
        <title>A universal mariner transposon system for forward genetic studies in the genus clostridium.</title>
        <authorList>
            <person name="Zhang Y."/>
            <person name="Grosse-Honebrink A."/>
            <person name="Minton N.P."/>
        </authorList>
    </citation>
    <scope>NUCLEOTIDE SEQUENCE [LARGE SCALE GENOMIC DNA]</scope>
    <source>
        <strain evidence="1 2">NCIMB 10696</strain>
    </source>
</reference>
<evidence type="ECO:0000313" key="1">
    <source>
        <dbReference type="EMBL" id="AKC64202.1"/>
    </source>
</evidence>
<evidence type="ECO:0000313" key="2">
    <source>
        <dbReference type="Proteomes" id="UP000033052"/>
    </source>
</evidence>